<name>A0A9X7V0H8_9GAMM</name>
<accession>A0A9X7V0H8</accession>
<sequence>MTRQAWLFKVQYGLFTPPENTVQFAKVLLLLGLSTPVLAISNIEERRLQKDQQGFAGRVELGLDAQAGNNEKRKWSAALNGNWQNDQYRVFSWASRLHETSNGRRTDDDTFFHTRVVRNHRRHWAQEAFVQYERDPFAALSSRALTGAGLRYQQKLDDNLLWSQGTGLFHEWVREEEASGEQSDQLTRLNLYTHLQWQLPAVKLQTTLYFQPVVDEPADQRALWQLAASIPLGSQVELKWQWQSRWDSRPPQGIEKENHQTQLRLGINF</sequence>
<dbReference type="Proteomes" id="UP000596074">
    <property type="component" value="Chromosome"/>
</dbReference>
<reference evidence="1 2" key="1">
    <citation type="submission" date="2019-11" db="EMBL/GenBank/DDBJ databases">
        <title>Venatorbacter sp. nov. a predator of Campylobacter and other Gram-negative bacteria.</title>
        <authorList>
            <person name="Saeedi A."/>
            <person name="Cummings N.J."/>
            <person name="Connerton I.F."/>
            <person name="Connerton P.L."/>
        </authorList>
    </citation>
    <scope>NUCLEOTIDE SEQUENCE [LARGE SCALE GENOMIC DNA]</scope>
    <source>
        <strain evidence="1">XL5</strain>
    </source>
</reference>
<dbReference type="Pfam" id="PF04338">
    <property type="entry name" value="DUF481"/>
    <property type="match status" value="1"/>
</dbReference>
<protein>
    <submittedName>
        <fullName evidence="1">DUF481 domain-containing protein</fullName>
    </submittedName>
</protein>
<dbReference type="KEGG" id="vcw:GJQ55_02190"/>
<evidence type="ECO:0000313" key="2">
    <source>
        <dbReference type="Proteomes" id="UP000596074"/>
    </source>
</evidence>
<gene>
    <name evidence="1" type="ORF">GJQ55_02190</name>
</gene>
<proteinExistence type="predicted"/>
<evidence type="ECO:0000313" key="1">
    <source>
        <dbReference type="EMBL" id="QQD23359.1"/>
    </source>
</evidence>
<dbReference type="EMBL" id="CP046056">
    <property type="protein sequence ID" value="QQD23359.1"/>
    <property type="molecule type" value="Genomic_DNA"/>
</dbReference>
<organism evidence="1 2">
    <name type="scientific">Venatoribacter cucullus</name>
    <dbReference type="NCBI Taxonomy" id="2661630"/>
    <lineage>
        <taxon>Bacteria</taxon>
        <taxon>Pseudomonadati</taxon>
        <taxon>Pseudomonadota</taxon>
        <taxon>Gammaproteobacteria</taxon>
        <taxon>Oceanospirillales</taxon>
        <taxon>Oceanospirillaceae</taxon>
        <taxon>Venatoribacter</taxon>
    </lineage>
</organism>
<dbReference type="AlphaFoldDB" id="A0A9X7V0H8"/>
<dbReference type="InterPro" id="IPR007433">
    <property type="entry name" value="DUF481"/>
</dbReference>
<keyword evidence="2" id="KW-1185">Reference proteome</keyword>